<keyword evidence="6" id="KW-0067">ATP-binding</keyword>
<evidence type="ECO:0000259" key="9">
    <source>
        <dbReference type="Pfam" id="PF00772"/>
    </source>
</evidence>
<evidence type="ECO:0000256" key="5">
    <source>
        <dbReference type="ARBA" id="ARBA00022806"/>
    </source>
</evidence>
<evidence type="ECO:0000256" key="6">
    <source>
        <dbReference type="ARBA" id="ARBA00022840"/>
    </source>
</evidence>
<dbReference type="InterPro" id="IPR036185">
    <property type="entry name" value="DNA_heli_DnaB-like_N_sf"/>
</dbReference>
<dbReference type="Pfam" id="PF00772">
    <property type="entry name" value="DnaB"/>
    <property type="match status" value="1"/>
</dbReference>
<dbReference type="GO" id="GO:0016787">
    <property type="term" value="F:hydrolase activity"/>
    <property type="evidence" value="ECO:0007669"/>
    <property type="project" value="UniProtKB-KW"/>
</dbReference>
<dbReference type="PANTHER" id="PTHR30153">
    <property type="entry name" value="REPLICATIVE DNA HELICASE DNAB"/>
    <property type="match status" value="1"/>
</dbReference>
<dbReference type="GO" id="GO:0003678">
    <property type="term" value="F:DNA helicase activity"/>
    <property type="evidence" value="ECO:0007669"/>
    <property type="project" value="InterPro"/>
</dbReference>
<dbReference type="GO" id="GO:0005524">
    <property type="term" value="F:ATP binding"/>
    <property type="evidence" value="ECO:0007669"/>
    <property type="project" value="UniProtKB-KW"/>
</dbReference>
<evidence type="ECO:0000313" key="10">
    <source>
        <dbReference type="EMBL" id="GAI05355.1"/>
    </source>
</evidence>
<name>X1LSH1_9ZZZZ</name>
<accession>X1LSH1</accession>
<organism evidence="10">
    <name type="scientific">marine sediment metagenome</name>
    <dbReference type="NCBI Taxonomy" id="412755"/>
    <lineage>
        <taxon>unclassified sequences</taxon>
        <taxon>metagenomes</taxon>
        <taxon>ecological metagenomes</taxon>
    </lineage>
</organism>
<dbReference type="GO" id="GO:0005829">
    <property type="term" value="C:cytosol"/>
    <property type="evidence" value="ECO:0007669"/>
    <property type="project" value="TreeGrafter"/>
</dbReference>
<dbReference type="EMBL" id="BARV01008576">
    <property type="protein sequence ID" value="GAI05355.1"/>
    <property type="molecule type" value="Genomic_DNA"/>
</dbReference>
<feature type="domain" description="DNA helicase DnaB-like N-terminal" evidence="9">
    <location>
        <begin position="16"/>
        <end position="116"/>
    </location>
</feature>
<evidence type="ECO:0000256" key="8">
    <source>
        <dbReference type="ARBA" id="ARBA00023235"/>
    </source>
</evidence>
<gene>
    <name evidence="10" type="ORF">S06H3_17196</name>
</gene>
<dbReference type="Gene3D" id="1.10.860.10">
    <property type="entry name" value="DNAb Helicase, Chain A"/>
    <property type="match status" value="1"/>
</dbReference>
<keyword evidence="5" id="KW-0347">Helicase</keyword>
<dbReference type="SUPFAM" id="SSF48024">
    <property type="entry name" value="N-terminal domain of DnaB helicase"/>
    <property type="match status" value="1"/>
</dbReference>
<evidence type="ECO:0000256" key="1">
    <source>
        <dbReference type="ARBA" id="ARBA00022515"/>
    </source>
</evidence>
<protein>
    <recommendedName>
        <fullName evidence="9">DNA helicase DnaB-like N-terminal domain-containing protein</fullName>
    </recommendedName>
</protein>
<dbReference type="GO" id="GO:0003677">
    <property type="term" value="F:DNA binding"/>
    <property type="evidence" value="ECO:0007669"/>
    <property type="project" value="UniProtKB-KW"/>
</dbReference>
<dbReference type="PANTHER" id="PTHR30153:SF2">
    <property type="entry name" value="REPLICATIVE DNA HELICASE"/>
    <property type="match status" value="1"/>
</dbReference>
<sequence>MANNPNNKNGMLEKMPPQNIEAEKSLLGCLLLDKNAVVKVVDSLQPKDFYKQIHQKIYQTILELFEKNEPVDLLALSARLKEKKLLEEIGGNSYLTDIINTVPTATHILNYSKIVRRKRILRDLIGASQEINTFGHDEEEDIDILLDKAEQKIFSIALICSTLEEAASST</sequence>
<comment type="caution">
    <text evidence="10">The sequence shown here is derived from an EMBL/GenBank/DDBJ whole genome shotgun (WGS) entry which is preliminary data.</text>
</comment>
<keyword evidence="4" id="KW-0378">Hydrolase</keyword>
<evidence type="ECO:0000256" key="7">
    <source>
        <dbReference type="ARBA" id="ARBA00023125"/>
    </source>
</evidence>
<keyword evidence="2" id="KW-0235">DNA replication</keyword>
<evidence type="ECO:0000256" key="4">
    <source>
        <dbReference type="ARBA" id="ARBA00022801"/>
    </source>
</evidence>
<evidence type="ECO:0000256" key="2">
    <source>
        <dbReference type="ARBA" id="ARBA00022705"/>
    </source>
</evidence>
<keyword evidence="8" id="KW-0413">Isomerase</keyword>
<dbReference type="GO" id="GO:0006269">
    <property type="term" value="P:DNA replication, synthesis of primer"/>
    <property type="evidence" value="ECO:0007669"/>
    <property type="project" value="UniProtKB-KW"/>
</dbReference>
<dbReference type="InterPro" id="IPR007693">
    <property type="entry name" value="DNA_helicase_DnaB-like_N"/>
</dbReference>
<dbReference type="InterPro" id="IPR016136">
    <property type="entry name" value="DNA_helicase_N/primase_C"/>
</dbReference>
<reference evidence="10" key="1">
    <citation type="journal article" date="2014" name="Front. Microbiol.">
        <title>High frequency of phylogenetically diverse reductive dehalogenase-homologous genes in deep subseafloor sedimentary metagenomes.</title>
        <authorList>
            <person name="Kawai M."/>
            <person name="Futagami T."/>
            <person name="Toyoda A."/>
            <person name="Takaki Y."/>
            <person name="Nishi S."/>
            <person name="Hori S."/>
            <person name="Arai W."/>
            <person name="Tsubouchi T."/>
            <person name="Morono Y."/>
            <person name="Uchiyama I."/>
            <person name="Ito T."/>
            <person name="Fujiyama A."/>
            <person name="Inagaki F."/>
            <person name="Takami H."/>
        </authorList>
    </citation>
    <scope>NUCLEOTIDE SEQUENCE</scope>
    <source>
        <strain evidence="10">Expedition CK06-06</strain>
    </source>
</reference>
<keyword evidence="7" id="KW-0238">DNA-binding</keyword>
<keyword evidence="1" id="KW-0639">Primosome</keyword>
<dbReference type="GO" id="GO:1990077">
    <property type="term" value="C:primosome complex"/>
    <property type="evidence" value="ECO:0007669"/>
    <property type="project" value="UniProtKB-KW"/>
</dbReference>
<proteinExistence type="predicted"/>
<dbReference type="FunFam" id="1.10.860.10:FF:000001">
    <property type="entry name" value="Replicative DNA helicase"/>
    <property type="match status" value="1"/>
</dbReference>
<keyword evidence="3" id="KW-0547">Nucleotide-binding</keyword>
<evidence type="ECO:0000256" key="3">
    <source>
        <dbReference type="ARBA" id="ARBA00022741"/>
    </source>
</evidence>
<dbReference type="AlphaFoldDB" id="X1LSH1"/>